<dbReference type="InterPro" id="IPR019333">
    <property type="entry name" value="INTS3_N"/>
</dbReference>
<evidence type="ECO:0000313" key="10">
    <source>
        <dbReference type="Proteomes" id="UP000612746"/>
    </source>
</evidence>
<evidence type="ECO:0000256" key="6">
    <source>
        <dbReference type="SAM" id="MobiDB-lite"/>
    </source>
</evidence>
<comment type="caution">
    <text evidence="9">The sequence shown here is derived from an EMBL/GenBank/DDBJ whole genome shotgun (WGS) entry which is preliminary data.</text>
</comment>
<feature type="compositionally biased region" description="Basic and acidic residues" evidence="6">
    <location>
        <begin position="560"/>
        <end position="573"/>
    </location>
</feature>
<evidence type="ECO:0000256" key="4">
    <source>
        <dbReference type="ARBA" id="ARBA00022490"/>
    </source>
</evidence>
<proteinExistence type="inferred from homology"/>
<dbReference type="GO" id="GO:0005737">
    <property type="term" value="C:cytoplasm"/>
    <property type="evidence" value="ECO:0007669"/>
    <property type="project" value="UniProtKB-SubCell"/>
</dbReference>
<dbReference type="PANTHER" id="PTHR13587:SF7">
    <property type="entry name" value="INTEGRATOR COMPLEX SUBUNIT 3"/>
    <property type="match status" value="1"/>
</dbReference>
<feature type="region of interest" description="Disordered" evidence="6">
    <location>
        <begin position="499"/>
        <end position="518"/>
    </location>
</feature>
<feature type="region of interest" description="Disordered" evidence="6">
    <location>
        <begin position="557"/>
        <end position="621"/>
    </location>
</feature>
<keyword evidence="4" id="KW-0963">Cytoplasm</keyword>
<keyword evidence="5" id="KW-0539">Nucleus</keyword>
<protein>
    <submittedName>
        <fullName evidence="9">Uncharacterized protein</fullName>
    </submittedName>
</protein>
<dbReference type="Proteomes" id="UP000612746">
    <property type="component" value="Unassembled WGS sequence"/>
</dbReference>
<feature type="domain" description="Integrator complex subunit 3 N-terminal" evidence="7">
    <location>
        <begin position="57"/>
        <end position="456"/>
    </location>
</feature>
<dbReference type="PANTHER" id="PTHR13587">
    <property type="entry name" value="INTEGRATOR COMPLEX SUBUNIT 3"/>
    <property type="match status" value="1"/>
</dbReference>
<comment type="similarity">
    <text evidence="3">Belongs to the Integrator subunit 3 family.</text>
</comment>
<evidence type="ECO:0000256" key="5">
    <source>
        <dbReference type="ARBA" id="ARBA00023242"/>
    </source>
</evidence>
<dbReference type="EMBL" id="JAEPRA010000003">
    <property type="protein sequence ID" value="KAG2187627.1"/>
    <property type="molecule type" value="Genomic_DNA"/>
</dbReference>
<evidence type="ECO:0000256" key="1">
    <source>
        <dbReference type="ARBA" id="ARBA00004123"/>
    </source>
</evidence>
<organism evidence="9 10">
    <name type="scientific">Umbelopsis vinacea</name>
    <dbReference type="NCBI Taxonomy" id="44442"/>
    <lineage>
        <taxon>Eukaryota</taxon>
        <taxon>Fungi</taxon>
        <taxon>Fungi incertae sedis</taxon>
        <taxon>Mucoromycota</taxon>
        <taxon>Mucoromycotina</taxon>
        <taxon>Umbelopsidomycetes</taxon>
        <taxon>Umbelopsidales</taxon>
        <taxon>Umbelopsidaceae</taxon>
        <taxon>Umbelopsis</taxon>
    </lineage>
</organism>
<gene>
    <name evidence="9" type="ORF">INT44_005317</name>
</gene>
<feature type="compositionally biased region" description="Polar residues" evidence="6">
    <location>
        <begin position="499"/>
        <end position="508"/>
    </location>
</feature>
<keyword evidence="10" id="KW-1185">Reference proteome</keyword>
<evidence type="ECO:0000259" key="8">
    <source>
        <dbReference type="Pfam" id="PF24566"/>
    </source>
</evidence>
<name>A0A8H7UMX1_9FUNG</name>
<dbReference type="AlphaFoldDB" id="A0A8H7UMX1"/>
<sequence length="1099" mass="125228">MAQRSASRLLDLDPVDHPDKHDEEMGKCYEEFLINTGAMSTNELHAYVHDTAAVRATMLALLYSVLTDRTKADSDFELLRVSNRDNYGTILRELEHLIESPYFPRMKSDVRRQLFWMVDRLTAANVAGVETLHLQLLRQIPGGDISQSTATLCKLLLDLCETHRTWVEGRTRVLHAYVYIFLRTIADHKSASLRELQQSEIALIIKLLRHNWLSCCAMGRDLIRALQDVSKIPEIASLWEDILNRPQSLHKSFDGMLSILQTQTPPELLRFRLTPQMEMSLRWIFDKLTASNYQRNLEWFVKRWLSSPATEHFYADVIRYIVAGWYPSNELLQSNKVPRYAIIGTLFTYIKSHVTAANVKLSLFLDWLFFADDSNIMLIEPAMLLMERSIKYHPYITGMLVEFLRFAVDEYHPTLSGHIMKCVGTGMKNLLRKGVIKRLTTIYNYPTIDDVTKRQLMDMFASSLDFTSNSRQPTPQQGEPSLHILNEDNAMTDVAYMSSETKANSRATTPAAPEGEDQELDEYLYGTDTMIEENHVVLDTTAGDQIMTDVNTLSGINDSPHIEFDRDTMETPDVHTPSIHTPDPSRKSEEMDAASTHDLSADKISDFEEDEDSDDDVDGREQNQQSFWMFADLLPRFQDASRTIKTACVNNDIDEIQAHSYMCKKNLREILNIYLKMAIPAKNLVPNLAKYIRDGSCSKYVNSGKSENDQFTLDQEETVQVETMDAMDLLFVTIWSLWDSESQRKKMVDFISCVMHLSRRGGKHLVGMRWWSFFSRVLQAEHLSIAPLFPAISESICEVYQSIILSNPDLSPDSMNEEDANELRCKQYLAKDLMSLQDSDLLAVQQVTPIIFKFLPRLSVGNKEIIRILISSLLPDKISVLSSQLSCKYLKVFGSEDLGPIIIESLSWETFEQIVFWRLLQAEIGTCADKVDSLMDAIATENILEIPEIPELLIALPTIITSIPPNPSAIRHLMSMLPEVTSISRNIISTVVEILDRWKGRYLEDLQDGVTGSLKELISAIKSDPNDAVIKVGEHISTIFVYWWKLQMTPDENFWTGSLLSQLITLGDLVNSDLPPAWRADASKKSKKRQSIAVFSDSE</sequence>
<comment type="subcellular location">
    <subcellularLocation>
        <location evidence="2">Cytoplasm</location>
    </subcellularLocation>
    <subcellularLocation>
        <location evidence="1">Nucleus</location>
    </subcellularLocation>
</comment>
<evidence type="ECO:0000259" key="7">
    <source>
        <dbReference type="Pfam" id="PF10189"/>
    </source>
</evidence>
<accession>A0A8H7UMX1</accession>
<dbReference type="Pfam" id="PF10189">
    <property type="entry name" value="Ints3_N"/>
    <property type="match status" value="1"/>
</dbReference>
<dbReference type="Pfam" id="PF24566">
    <property type="entry name" value="HEAT_Ints3_C"/>
    <property type="match status" value="1"/>
</dbReference>
<dbReference type="InterPro" id="IPR045334">
    <property type="entry name" value="INTS3"/>
</dbReference>
<feature type="compositionally biased region" description="Acidic residues" evidence="6">
    <location>
        <begin position="607"/>
        <end position="618"/>
    </location>
</feature>
<feature type="compositionally biased region" description="Basic and acidic residues" evidence="6">
    <location>
        <begin position="10"/>
        <end position="21"/>
    </location>
</feature>
<feature type="domain" description="Ints3-like C-terminal" evidence="8">
    <location>
        <begin position="826"/>
        <end position="975"/>
    </location>
</feature>
<evidence type="ECO:0000313" key="9">
    <source>
        <dbReference type="EMBL" id="KAG2187627.1"/>
    </source>
</evidence>
<evidence type="ECO:0000256" key="2">
    <source>
        <dbReference type="ARBA" id="ARBA00004496"/>
    </source>
</evidence>
<dbReference type="GO" id="GO:0005634">
    <property type="term" value="C:nucleus"/>
    <property type="evidence" value="ECO:0007669"/>
    <property type="project" value="UniProtKB-SubCell"/>
</dbReference>
<feature type="region of interest" description="Disordered" evidence="6">
    <location>
        <begin position="1"/>
        <end position="21"/>
    </location>
</feature>
<dbReference type="OrthoDB" id="2399054at2759"/>
<reference evidence="9" key="1">
    <citation type="submission" date="2020-12" db="EMBL/GenBank/DDBJ databases">
        <title>Metabolic potential, ecology and presence of endohyphal bacteria is reflected in genomic diversity of Mucoromycotina.</title>
        <authorList>
            <person name="Muszewska A."/>
            <person name="Okrasinska A."/>
            <person name="Steczkiewicz K."/>
            <person name="Drgas O."/>
            <person name="Orlowska M."/>
            <person name="Perlinska-Lenart U."/>
            <person name="Aleksandrzak-Piekarczyk T."/>
            <person name="Szatraj K."/>
            <person name="Zielenkiewicz U."/>
            <person name="Pilsyk S."/>
            <person name="Malc E."/>
            <person name="Mieczkowski P."/>
            <person name="Kruszewska J.S."/>
            <person name="Biernat P."/>
            <person name="Pawlowska J."/>
        </authorList>
    </citation>
    <scope>NUCLEOTIDE SEQUENCE</scope>
    <source>
        <strain evidence="9">WA0000051536</strain>
    </source>
</reference>
<evidence type="ECO:0000256" key="3">
    <source>
        <dbReference type="ARBA" id="ARBA00006130"/>
    </source>
</evidence>
<dbReference type="InterPro" id="IPR056518">
    <property type="entry name" value="HEAT_Ints3_C"/>
</dbReference>